<keyword evidence="1" id="KW-0732">Signal</keyword>
<accession>A0A930B9T4</accession>
<evidence type="ECO:0000313" key="3">
    <source>
        <dbReference type="Proteomes" id="UP000757890"/>
    </source>
</evidence>
<feature type="signal peptide" evidence="1">
    <location>
        <begin position="1"/>
        <end position="22"/>
    </location>
</feature>
<evidence type="ECO:0000313" key="2">
    <source>
        <dbReference type="EMBL" id="MBF1129025.1"/>
    </source>
</evidence>
<dbReference type="Proteomes" id="UP000757890">
    <property type="component" value="Unassembled WGS sequence"/>
</dbReference>
<dbReference type="EMBL" id="JABZMK010000008">
    <property type="protein sequence ID" value="MBF1129025.1"/>
    <property type="molecule type" value="Genomic_DNA"/>
</dbReference>
<evidence type="ECO:0000256" key="1">
    <source>
        <dbReference type="SAM" id="SignalP"/>
    </source>
</evidence>
<comment type="caution">
    <text evidence="2">The sequence shown here is derived from an EMBL/GenBank/DDBJ whole genome shotgun (WGS) entry which is preliminary data.</text>
</comment>
<dbReference type="AlphaFoldDB" id="A0A930B9T4"/>
<evidence type="ECO:0008006" key="4">
    <source>
        <dbReference type="Google" id="ProtNLM"/>
    </source>
</evidence>
<protein>
    <recommendedName>
        <fullName evidence="4">DUF3298 domain-containing protein</fullName>
    </recommendedName>
</protein>
<dbReference type="RefSeq" id="WP_276639035.1">
    <property type="nucleotide sequence ID" value="NZ_JBKXBJ010000002.1"/>
</dbReference>
<name>A0A930B9T4_9FIRM</name>
<feature type="chain" id="PRO_5038832580" description="DUF3298 domain-containing protein" evidence="1">
    <location>
        <begin position="23"/>
        <end position="244"/>
    </location>
</feature>
<sequence length="244" mass="27675">MSWKKTAAVFMTVLCISGGASAYDLRSIAKAHLPPAFTYQDIPEQQELKFHNFTYPYHMGQLSVMLQKSRKFAYGYIVTAKLPPAGADTLKPFFREYLTVKEWRSLSRMNRAFLDEDSPLRKGAEEVMKNWAKNVVGELGEGVKITLSDFEPYRKLTADEAYLYTMGAKITFDSDGLILPFYGRAYFFRENDHIDVMMLLTPDEGKEPLVYAIDDLAKAAAKETDMQEEKEDLSVMLAKGAAEN</sequence>
<organism evidence="2 3">
    <name type="scientific">Dialister invisus</name>
    <dbReference type="NCBI Taxonomy" id="218538"/>
    <lineage>
        <taxon>Bacteria</taxon>
        <taxon>Bacillati</taxon>
        <taxon>Bacillota</taxon>
        <taxon>Negativicutes</taxon>
        <taxon>Veillonellales</taxon>
        <taxon>Veillonellaceae</taxon>
        <taxon>Dialister</taxon>
    </lineage>
</organism>
<reference evidence="2" key="1">
    <citation type="submission" date="2020-04" db="EMBL/GenBank/DDBJ databases">
        <title>Deep metagenomics examines the oral microbiome during advanced dental caries in children, revealing novel taxa and co-occurrences with host molecules.</title>
        <authorList>
            <person name="Baker J.L."/>
            <person name="Morton J.T."/>
            <person name="Dinis M."/>
            <person name="Alvarez R."/>
            <person name="Tran N.C."/>
            <person name="Knight R."/>
            <person name="Edlund A."/>
        </authorList>
    </citation>
    <scope>NUCLEOTIDE SEQUENCE</scope>
    <source>
        <strain evidence="2">JCVI_32_bin.14</strain>
    </source>
</reference>
<gene>
    <name evidence="2" type="ORF">HXL70_03155</name>
</gene>
<proteinExistence type="predicted"/>